<evidence type="ECO:0000313" key="2">
    <source>
        <dbReference type="Proteomes" id="UP000037239"/>
    </source>
</evidence>
<accession>A0AB34T7Q6</accession>
<dbReference type="Proteomes" id="UP000037239">
    <property type="component" value="Unassembled WGS sequence"/>
</dbReference>
<gene>
    <name evidence="1" type="ORF">BAAM0483_07595</name>
</gene>
<protein>
    <submittedName>
        <fullName evidence="1">Uncharacterized protein</fullName>
    </submittedName>
</protein>
<sequence length="138" mass="15106">MRTMVGRLGMDVRDAGVRGLSAVDRRRLLEGRTDGLSPAGCRLAATLASAEAAWFHGLTVIRFTPMCGVVRYRVYEGELSAGDALLEPGARRVGEVRSVYVLDGRPWVETVGQSHHRSAQAALRVMLRELTGWDARIS</sequence>
<proteinExistence type="predicted"/>
<dbReference type="EMBL" id="AWFK01000012">
    <property type="protein sequence ID" value="KOA48761.1"/>
    <property type="molecule type" value="Genomic_DNA"/>
</dbReference>
<reference evidence="1 2" key="1">
    <citation type="journal article" date="2015" name="Int J Genomics">
        <title>Comparative Genomics Revealed Genetic Diversity and Species/Strain-Level Differences in Carbohydrate Metabolism of Three Probiotic Bifidobacterial Species.</title>
        <authorList>
            <person name="Odamaki T."/>
            <person name="Horigome A."/>
            <person name="Sugahara H."/>
            <person name="Hashikura N."/>
            <person name="Minami J."/>
            <person name="Xiao J.Z."/>
            <person name="Abe F."/>
        </authorList>
    </citation>
    <scope>NUCLEOTIDE SEQUENCE [LARGE SCALE GENOMIC DNA]</scope>
    <source>
        <strain evidence="1 2">MCC 0483</strain>
    </source>
</reference>
<evidence type="ECO:0000313" key="1">
    <source>
        <dbReference type="EMBL" id="KOA48761.1"/>
    </source>
</evidence>
<dbReference type="AlphaFoldDB" id="A0AB34T7Q6"/>
<organism evidence="1 2">
    <name type="scientific">Bifidobacterium animalis subsp. animalis MCC 0483</name>
    <dbReference type="NCBI Taxonomy" id="1365955"/>
    <lineage>
        <taxon>Bacteria</taxon>
        <taxon>Bacillati</taxon>
        <taxon>Actinomycetota</taxon>
        <taxon>Actinomycetes</taxon>
        <taxon>Bifidobacteriales</taxon>
        <taxon>Bifidobacteriaceae</taxon>
        <taxon>Bifidobacterium</taxon>
    </lineage>
</organism>
<comment type="caution">
    <text evidence="1">The sequence shown here is derived from an EMBL/GenBank/DDBJ whole genome shotgun (WGS) entry which is preliminary data.</text>
</comment>
<name>A0AB34T7Q6_9BIFI</name>